<proteinExistence type="predicted"/>
<dbReference type="Pfam" id="PF13604">
    <property type="entry name" value="AAA_30"/>
    <property type="match status" value="1"/>
</dbReference>
<dbReference type="AlphaFoldDB" id="A0A9X1NIR8"/>
<dbReference type="SUPFAM" id="SSF55464">
    <property type="entry name" value="Origin of replication-binding domain, RBD-like"/>
    <property type="match status" value="1"/>
</dbReference>
<feature type="domain" description="TrwC relaxase" evidence="1">
    <location>
        <begin position="8"/>
        <end position="396"/>
    </location>
</feature>
<dbReference type="EMBL" id="JAJOMB010000024">
    <property type="protein sequence ID" value="MCD5315802.1"/>
    <property type="molecule type" value="Genomic_DNA"/>
</dbReference>
<dbReference type="InterPro" id="IPR027417">
    <property type="entry name" value="P-loop_NTPase"/>
</dbReference>
<sequence length="961" mass="103689">MTIAKLTAGDGYLYLMRDIATAHVDARAKPGQDVSAYYTAEGNPPGIWIGRGLHLLGLAPDQGQPARIVQAEQMQALFGMGLHPDADARIRAYQRERITAGMAPEELEKVSAEALRSVTLGRPFAAYTPLEPFEERVQERVAAVIEETGRPPTPAEDKRVRVEEARRHRGSVAGYDLVFAPVKSAALLWALDERAWVRNAVIAAHHEAKDATLAMLEQHAAFTRTGTGGVAQIETKGLIGVSFDHYDSRDGDPNPHTHVAISNKVQGIDGIWRTLDGRALFRLTVAASEHYNTAFQIALAARTGVQFEPRDGGRGKQPVYEIAGIDPALIKDFSRRRSALAARYEELTSAYRSEHGHDPSASVAHKLARRANLDTRRAKRAPRSLPEMRATWREQALTRHGRDAVTQLMAAVPTPENHASANVKPISVQALAAQVMANVAEKRSTWTVLNLRAEAERLVKVTASRHQPIIGINLISIAPGVAPKVDDDLPVQSAALSVAGLKEHQAAVTAVVERAIAPGHSISIEAPVLLAEPENLKRADGSSVFVQHGAGRYTSQAILDAEQRLVNAATSPAAETNSVPSSAWMSATLEGFEAVHGRVLDAGQRAMVTAFATDERLLSVGIGAAGTGKTTAMVAYLHTLQAQQRRLIPLATSAASAAVLANDLNVPAENAHKFLHEHLSGRHSYAFETGRIQNLPPSLRTLAVRSGDVILVDEAGMAGTFTLDRITAIAAHHGATVRLLGDYRQLSAVESGGALRLIAAEAGAVELATLHRFNDPDEAAATLQIRIGDTNALRFYEERQRIHGGSVEAMTDAAYRGWWADVQAGNVSVMVAATNADVTALAARARADRVKAGQVEVDGIDLHDGNLAGTGDWIVTRQNQRRLSTHRGNDFVRNGDAWHVLERHENGSLQVRHLEHGGQIRLPAVYVRENVELLYASTVHRTQGSTVGMLTLAFTVSGRTD</sequence>
<dbReference type="SUPFAM" id="SSF52540">
    <property type="entry name" value="P-loop containing nucleoside triphosphate hydrolases"/>
    <property type="match status" value="1"/>
</dbReference>
<dbReference type="Pfam" id="PF08751">
    <property type="entry name" value="TrwC"/>
    <property type="match status" value="1"/>
</dbReference>
<comment type="caution">
    <text evidence="2">The sequence shown here is derived from an EMBL/GenBank/DDBJ whole genome shotgun (WGS) entry which is preliminary data.</text>
</comment>
<dbReference type="Gene3D" id="3.40.50.300">
    <property type="entry name" value="P-loop containing nucleotide triphosphate hydrolases"/>
    <property type="match status" value="2"/>
</dbReference>
<dbReference type="Proteomes" id="UP001138997">
    <property type="component" value="Unassembled WGS sequence"/>
</dbReference>
<accession>A0A9X1NIR8</accession>
<gene>
    <name evidence="2" type="ORF">LR394_33400</name>
</gene>
<evidence type="ECO:0000259" key="1">
    <source>
        <dbReference type="Pfam" id="PF08751"/>
    </source>
</evidence>
<evidence type="ECO:0000313" key="3">
    <source>
        <dbReference type="Proteomes" id="UP001138997"/>
    </source>
</evidence>
<dbReference type="NCBIfam" id="NF041492">
    <property type="entry name" value="MobF"/>
    <property type="match status" value="1"/>
</dbReference>
<protein>
    <submittedName>
        <fullName evidence="2">Relaxase domain-containing protein</fullName>
    </submittedName>
</protein>
<evidence type="ECO:0000313" key="2">
    <source>
        <dbReference type="EMBL" id="MCD5315802.1"/>
    </source>
</evidence>
<dbReference type="Gene3D" id="2.30.30.940">
    <property type="match status" value="1"/>
</dbReference>
<dbReference type="InterPro" id="IPR014862">
    <property type="entry name" value="TrwC"/>
</dbReference>
<keyword evidence="3" id="KW-1185">Reference proteome</keyword>
<reference evidence="2" key="1">
    <citation type="submission" date="2021-11" db="EMBL/GenBank/DDBJ databases">
        <title>Streptomyces corallinus and Kineosporia corallina sp. nov., two new coral-derived marine actinobacteria.</title>
        <authorList>
            <person name="Buangrab K."/>
            <person name="Sutthacheep M."/>
            <person name="Yeemin T."/>
            <person name="Harunari E."/>
            <person name="Igarashi Y."/>
            <person name="Sripreechasak P."/>
            <person name="Kanchanasin P."/>
            <person name="Tanasupawat S."/>
            <person name="Phongsopitanun W."/>
        </authorList>
    </citation>
    <scope>NUCLEOTIDE SEQUENCE</scope>
    <source>
        <strain evidence="2">JCM 31032</strain>
    </source>
</reference>
<dbReference type="RefSeq" id="WP_231448621.1">
    <property type="nucleotide sequence ID" value="NZ_JAJOMB010000024.1"/>
</dbReference>
<organism evidence="2 3">
    <name type="scientific">Kineosporia babensis</name>
    <dbReference type="NCBI Taxonomy" id="499548"/>
    <lineage>
        <taxon>Bacteria</taxon>
        <taxon>Bacillati</taxon>
        <taxon>Actinomycetota</taxon>
        <taxon>Actinomycetes</taxon>
        <taxon>Kineosporiales</taxon>
        <taxon>Kineosporiaceae</taxon>
        <taxon>Kineosporia</taxon>
    </lineage>
</organism>
<name>A0A9X1NIR8_9ACTN</name>